<dbReference type="EMBL" id="AVOT02027906">
    <property type="protein sequence ID" value="MBW0520208.1"/>
    <property type="molecule type" value="Genomic_DNA"/>
</dbReference>
<reference evidence="1" key="1">
    <citation type="submission" date="2021-03" db="EMBL/GenBank/DDBJ databases">
        <title>Draft genome sequence of rust myrtle Austropuccinia psidii MF-1, a brazilian biotype.</title>
        <authorList>
            <person name="Quecine M.C."/>
            <person name="Pachon D.M.R."/>
            <person name="Bonatelli M.L."/>
            <person name="Correr F.H."/>
            <person name="Franceschini L.M."/>
            <person name="Leite T.F."/>
            <person name="Margarido G.R.A."/>
            <person name="Almeida C.A."/>
            <person name="Ferrarezi J.A."/>
            <person name="Labate C.A."/>
        </authorList>
    </citation>
    <scope>NUCLEOTIDE SEQUENCE</scope>
    <source>
        <strain evidence="1">MF-1</strain>
    </source>
</reference>
<evidence type="ECO:0000313" key="2">
    <source>
        <dbReference type="Proteomes" id="UP000765509"/>
    </source>
</evidence>
<accession>A0A9Q3HX03</accession>
<gene>
    <name evidence="1" type="ORF">O181_059923</name>
</gene>
<name>A0A9Q3HX03_9BASI</name>
<organism evidence="1 2">
    <name type="scientific">Austropuccinia psidii MF-1</name>
    <dbReference type="NCBI Taxonomy" id="1389203"/>
    <lineage>
        <taxon>Eukaryota</taxon>
        <taxon>Fungi</taxon>
        <taxon>Dikarya</taxon>
        <taxon>Basidiomycota</taxon>
        <taxon>Pucciniomycotina</taxon>
        <taxon>Pucciniomycetes</taxon>
        <taxon>Pucciniales</taxon>
        <taxon>Sphaerophragmiaceae</taxon>
        <taxon>Austropuccinia</taxon>
    </lineage>
</organism>
<evidence type="ECO:0000313" key="1">
    <source>
        <dbReference type="EMBL" id="MBW0520208.1"/>
    </source>
</evidence>
<comment type="caution">
    <text evidence="1">The sequence shown here is derived from an EMBL/GenBank/DDBJ whole genome shotgun (WGS) entry which is preliminary data.</text>
</comment>
<protein>
    <submittedName>
        <fullName evidence="1">Uncharacterized protein</fullName>
    </submittedName>
</protein>
<dbReference type="AlphaFoldDB" id="A0A9Q3HX03"/>
<dbReference type="Proteomes" id="UP000765509">
    <property type="component" value="Unassembled WGS sequence"/>
</dbReference>
<keyword evidence="2" id="KW-1185">Reference proteome</keyword>
<sequence length="157" mass="17533">MTPLHHHPIGRGILAHNPSGPQNYIASLGDCMFVRRMELVTCPNECFLEVGFRNVPPHMHMSHTYVPTHTHATATAPAHATAHAPAPTQALHTPLHKHPHMHMPLHKHMHMHTPLHKRLHMHRPTVVPHVSPPNGQCHLTLGPLMLCLCVHVAHLCT</sequence>
<proteinExistence type="predicted"/>